<sequence length="67" mass="7437">MLTSNNSLLKHVPTQPILTHQHISCSIFGQQCSRVADSKQQTADSVQQSSSSQQPYRLQIVQTTPDL</sequence>
<evidence type="ECO:0000313" key="2">
    <source>
        <dbReference type="EMBL" id="KAI7745554.1"/>
    </source>
</evidence>
<dbReference type="AlphaFoldDB" id="A0AAD5GLQ6"/>
<dbReference type="EMBL" id="JAMZMK010007204">
    <property type="protein sequence ID" value="KAI7745554.1"/>
    <property type="molecule type" value="Genomic_DNA"/>
</dbReference>
<proteinExistence type="predicted"/>
<keyword evidence="3" id="KW-1185">Reference proteome</keyword>
<accession>A0AAD5GLQ6</accession>
<reference evidence="2" key="1">
    <citation type="submission" date="2022-06" db="EMBL/GenBank/DDBJ databases">
        <title>Uncovering the hologenomic basis of an extraordinary plant invasion.</title>
        <authorList>
            <person name="Bieker V.C."/>
            <person name="Martin M.D."/>
            <person name="Gilbert T."/>
            <person name="Hodgins K."/>
            <person name="Battlay P."/>
            <person name="Petersen B."/>
            <person name="Wilson J."/>
        </authorList>
    </citation>
    <scope>NUCLEOTIDE SEQUENCE</scope>
    <source>
        <strain evidence="2">AA19_3_7</strain>
        <tissue evidence="2">Leaf</tissue>
    </source>
</reference>
<organism evidence="2 3">
    <name type="scientific">Ambrosia artemisiifolia</name>
    <name type="common">Common ragweed</name>
    <dbReference type="NCBI Taxonomy" id="4212"/>
    <lineage>
        <taxon>Eukaryota</taxon>
        <taxon>Viridiplantae</taxon>
        <taxon>Streptophyta</taxon>
        <taxon>Embryophyta</taxon>
        <taxon>Tracheophyta</taxon>
        <taxon>Spermatophyta</taxon>
        <taxon>Magnoliopsida</taxon>
        <taxon>eudicotyledons</taxon>
        <taxon>Gunneridae</taxon>
        <taxon>Pentapetalae</taxon>
        <taxon>asterids</taxon>
        <taxon>campanulids</taxon>
        <taxon>Asterales</taxon>
        <taxon>Asteraceae</taxon>
        <taxon>Asteroideae</taxon>
        <taxon>Heliantheae alliance</taxon>
        <taxon>Heliantheae</taxon>
        <taxon>Ambrosia</taxon>
    </lineage>
</organism>
<comment type="caution">
    <text evidence="2">The sequence shown here is derived from an EMBL/GenBank/DDBJ whole genome shotgun (WGS) entry which is preliminary data.</text>
</comment>
<evidence type="ECO:0000313" key="3">
    <source>
        <dbReference type="Proteomes" id="UP001206925"/>
    </source>
</evidence>
<evidence type="ECO:0000256" key="1">
    <source>
        <dbReference type="SAM" id="MobiDB-lite"/>
    </source>
</evidence>
<gene>
    <name evidence="2" type="ORF">M8C21_025824</name>
</gene>
<feature type="region of interest" description="Disordered" evidence="1">
    <location>
        <begin position="38"/>
        <end position="67"/>
    </location>
</feature>
<name>A0AAD5GLQ6_AMBAR</name>
<dbReference type="Proteomes" id="UP001206925">
    <property type="component" value="Unassembled WGS sequence"/>
</dbReference>
<protein>
    <submittedName>
        <fullName evidence="2">Uncharacterized protein</fullName>
    </submittedName>
</protein>